<protein>
    <recommendedName>
        <fullName evidence="10">C2H2-type domain-containing protein</fullName>
    </recommendedName>
</protein>
<feature type="region of interest" description="Disordered" evidence="9">
    <location>
        <begin position="143"/>
        <end position="171"/>
    </location>
</feature>
<evidence type="ECO:0000256" key="2">
    <source>
        <dbReference type="ARBA" id="ARBA00022723"/>
    </source>
</evidence>
<keyword evidence="3 8" id="KW-0863">Zinc-finger</keyword>
<comment type="caution">
    <text evidence="11">The sequence shown here is derived from an EMBL/GenBank/DDBJ whole genome shotgun (WGS) entry which is preliminary data.</text>
</comment>
<keyword evidence="6" id="KW-0804">Transcription</keyword>
<dbReference type="InterPro" id="IPR051061">
    <property type="entry name" value="Zinc_finger_trans_reg"/>
</dbReference>
<evidence type="ECO:0000256" key="1">
    <source>
        <dbReference type="ARBA" id="ARBA00004123"/>
    </source>
</evidence>
<proteinExistence type="predicted"/>
<dbReference type="Gene3D" id="3.30.160.60">
    <property type="entry name" value="Classic Zinc Finger"/>
    <property type="match status" value="1"/>
</dbReference>
<keyword evidence="7" id="KW-0539">Nucleus</keyword>
<gene>
    <name evidence="11" type="ORF">FJTKL_02833</name>
</gene>
<dbReference type="PROSITE" id="PS00028">
    <property type="entry name" value="ZINC_FINGER_C2H2_1"/>
    <property type="match status" value="1"/>
</dbReference>
<evidence type="ECO:0000256" key="5">
    <source>
        <dbReference type="ARBA" id="ARBA00023015"/>
    </source>
</evidence>
<keyword evidence="4" id="KW-0862">Zinc</keyword>
<dbReference type="PANTHER" id="PTHR46179:SF13">
    <property type="entry name" value="C2H2-TYPE DOMAIN-CONTAINING PROTEIN"/>
    <property type="match status" value="1"/>
</dbReference>
<dbReference type="InterPro" id="IPR013087">
    <property type="entry name" value="Znf_C2H2_type"/>
</dbReference>
<name>A0ABR4F2N8_9PEZI</name>
<feature type="domain" description="C2H2-type" evidence="10">
    <location>
        <begin position="259"/>
        <end position="287"/>
    </location>
</feature>
<evidence type="ECO:0000256" key="3">
    <source>
        <dbReference type="ARBA" id="ARBA00022771"/>
    </source>
</evidence>
<accession>A0ABR4F2N8</accession>
<keyword evidence="5" id="KW-0805">Transcription regulation</keyword>
<evidence type="ECO:0000256" key="7">
    <source>
        <dbReference type="ARBA" id="ARBA00023242"/>
    </source>
</evidence>
<evidence type="ECO:0000259" key="10">
    <source>
        <dbReference type="PROSITE" id="PS50157"/>
    </source>
</evidence>
<keyword evidence="12" id="KW-1185">Reference proteome</keyword>
<evidence type="ECO:0000313" key="11">
    <source>
        <dbReference type="EMBL" id="KAL2288960.1"/>
    </source>
</evidence>
<dbReference type="PROSITE" id="PS50157">
    <property type="entry name" value="ZINC_FINGER_C2H2_2"/>
    <property type="match status" value="1"/>
</dbReference>
<keyword evidence="2" id="KW-0479">Metal-binding</keyword>
<comment type="subcellular location">
    <subcellularLocation>
        <location evidence="1">Nucleus</location>
    </subcellularLocation>
</comment>
<dbReference type="PANTHER" id="PTHR46179">
    <property type="entry name" value="ZINC FINGER PROTEIN"/>
    <property type="match status" value="1"/>
</dbReference>
<organism evidence="11 12">
    <name type="scientific">Diaporthe vaccinii</name>
    <dbReference type="NCBI Taxonomy" id="105482"/>
    <lineage>
        <taxon>Eukaryota</taxon>
        <taxon>Fungi</taxon>
        <taxon>Dikarya</taxon>
        <taxon>Ascomycota</taxon>
        <taxon>Pezizomycotina</taxon>
        <taxon>Sordariomycetes</taxon>
        <taxon>Sordariomycetidae</taxon>
        <taxon>Diaporthales</taxon>
        <taxon>Diaporthaceae</taxon>
        <taxon>Diaporthe</taxon>
        <taxon>Diaporthe eres species complex</taxon>
    </lineage>
</organism>
<dbReference type="SUPFAM" id="SSF57667">
    <property type="entry name" value="beta-beta-alpha zinc fingers"/>
    <property type="match status" value="1"/>
</dbReference>
<dbReference type="InterPro" id="IPR036236">
    <property type="entry name" value="Znf_C2H2_sf"/>
</dbReference>
<dbReference type="Proteomes" id="UP001600888">
    <property type="component" value="Unassembled WGS sequence"/>
</dbReference>
<evidence type="ECO:0000256" key="8">
    <source>
        <dbReference type="PROSITE-ProRule" id="PRU00042"/>
    </source>
</evidence>
<evidence type="ECO:0000256" key="6">
    <source>
        <dbReference type="ARBA" id="ARBA00023163"/>
    </source>
</evidence>
<evidence type="ECO:0000256" key="9">
    <source>
        <dbReference type="SAM" id="MobiDB-lite"/>
    </source>
</evidence>
<reference evidence="11 12" key="1">
    <citation type="submission" date="2024-03" db="EMBL/GenBank/DDBJ databases">
        <title>A high-quality draft genome sequence of Diaporthe vaccinii, a causative agent of upright dieback and viscid rot disease in cranberry plants.</title>
        <authorList>
            <person name="Sarrasin M."/>
            <person name="Lang B.F."/>
            <person name="Burger G."/>
        </authorList>
    </citation>
    <scope>NUCLEOTIDE SEQUENCE [LARGE SCALE GENOMIC DNA]</scope>
    <source>
        <strain evidence="11 12">IS7</strain>
    </source>
</reference>
<dbReference type="SMART" id="SM00355">
    <property type="entry name" value="ZnF_C2H2"/>
    <property type="match status" value="2"/>
</dbReference>
<dbReference type="EMBL" id="JBAWTH010000014">
    <property type="protein sequence ID" value="KAL2288960.1"/>
    <property type="molecule type" value="Genomic_DNA"/>
</dbReference>
<evidence type="ECO:0000313" key="12">
    <source>
        <dbReference type="Proteomes" id="UP001600888"/>
    </source>
</evidence>
<evidence type="ECO:0000256" key="4">
    <source>
        <dbReference type="ARBA" id="ARBA00022833"/>
    </source>
</evidence>
<sequence>MRIKRSVDRTVEGRTFTRPRTTTMDEEVDFESCMTDSWERWSDNPELNTYKSHGCPSPLGLDQQVAYERSPETWNNGASVCDLSQPLYINPKVLLLGGAGEVIPTQVVPGLSSEQPAQHNEPISLQAAQKHILVTEGAPFPTSLSATQSLDTDGDGSSGSTDVGGSAERRFEELPMPELRRDEYVIDNVFYCPWSAWYPDDDKHCYHTFLSARDRHKHMRQHVKPVICPYFGCQVRTAEQKDMKRHLGVHELMAARPRFPCPYCESEFTREDNIPRHLKSVHGVEAQMYEFQ</sequence>